<organism evidence="1 2">
    <name type="scientific">Caballeronia udeis</name>
    <dbReference type="NCBI Taxonomy" id="1232866"/>
    <lineage>
        <taxon>Bacteria</taxon>
        <taxon>Pseudomonadati</taxon>
        <taxon>Pseudomonadota</taxon>
        <taxon>Betaproteobacteria</taxon>
        <taxon>Burkholderiales</taxon>
        <taxon>Burkholderiaceae</taxon>
        <taxon>Caballeronia</taxon>
    </lineage>
</organism>
<proteinExistence type="predicted"/>
<comment type="caution">
    <text evidence="1">The sequence shown here is derived from an EMBL/GenBank/DDBJ whole genome shotgun (WGS) entry which is preliminary data.</text>
</comment>
<evidence type="ECO:0000313" key="1">
    <source>
        <dbReference type="EMBL" id="MFK4448056.1"/>
    </source>
</evidence>
<reference evidence="1 2" key="1">
    <citation type="submission" date="2024-10" db="EMBL/GenBank/DDBJ databases">
        <authorList>
            <person name="Deangelis K."/>
            <person name="Huntemann M."/>
            <person name="Clum A."/>
            <person name="Wang J."/>
            <person name="Palaniappan K."/>
            <person name="Ritter S."/>
            <person name="Chen I.-M."/>
            <person name="Stamatis D."/>
            <person name="Reddy T."/>
            <person name="O'Malley R."/>
            <person name="Daum C."/>
            <person name="Ng V."/>
            <person name="Ivanova N."/>
            <person name="Kyrpides N."/>
            <person name="Woyke T."/>
        </authorList>
    </citation>
    <scope>NUCLEOTIDE SEQUENCE [LARGE SCALE GENOMIC DNA]</scope>
    <source>
        <strain evidence="1 2">GAS97</strain>
    </source>
</reference>
<gene>
    <name evidence="1" type="ORF">ABH943_008099</name>
</gene>
<dbReference type="EMBL" id="JBIYDN010000042">
    <property type="protein sequence ID" value="MFK4448056.1"/>
    <property type="molecule type" value="Genomic_DNA"/>
</dbReference>
<dbReference type="Proteomes" id="UP001620514">
    <property type="component" value="Unassembled WGS sequence"/>
</dbReference>
<sequence length="56" mass="6398">MTKHLQQLMEDDNVHDRLTREALASLRAGFRVPHAEVLKWAESLNTVAPLPLPKPR</sequence>
<reference evidence="1 2" key="2">
    <citation type="submission" date="2024-11" db="EMBL/GenBank/DDBJ databases">
        <title>Using genomics to understand microbial adaptation to soil warming.</title>
        <authorList>
            <person name="Deangelis K.M. PhD."/>
        </authorList>
    </citation>
    <scope>NUCLEOTIDE SEQUENCE [LARGE SCALE GENOMIC DNA]</scope>
    <source>
        <strain evidence="1 2">GAS97</strain>
    </source>
</reference>
<evidence type="ECO:0000313" key="2">
    <source>
        <dbReference type="Proteomes" id="UP001620514"/>
    </source>
</evidence>
<protein>
    <submittedName>
        <fullName evidence="1">Uncharacterized protein</fullName>
    </submittedName>
</protein>
<accession>A0ABW8MWF4</accession>
<keyword evidence="2" id="KW-1185">Reference proteome</keyword>
<name>A0ABW8MWF4_9BURK</name>